<sequence>MAHTFALRCRYARNVADNRLGHVLFDERSSFFFRTTTDFTDHDDRFSLWIVLEHFQDVDEVRARDRVAADADTGRLTVTDIGGLLNGFIGQGTGTRNDTDTARLVNVARHDADLTFARSDHTRAVWPDHAHACFIQLHLHGQHIQRWDAFGDGDDQLDTCIDSFQDTVFAERSWHIDDGCGRACGFNGFTHGVEHRQAQMGGAAFARCYAANQLRAVCQRLLRVESSLSAGESLANDFGVFVDQNGHYLPSAAATTRCAASVRLVAAMMFRPLSASFLAPSSALLPSRRTTTGTLTPTSATAPMMPSAIRSQRTMPPKMLTNTAFTASSDRMILKASVTRSLVAPPPTSRKFAGWPPWCLTMSIVPIARPAPLTIQPMLPSSAT</sequence>
<name>D4GML0_PANAM</name>
<protein>
    <submittedName>
        <fullName evidence="1">Uncharacterized protein</fullName>
    </submittedName>
</protein>
<keyword evidence="2" id="KW-1185">Reference proteome</keyword>
<organism evidence="1 2">
    <name type="scientific">Pantoea ananatis (strain LMG 20103)</name>
    <dbReference type="NCBI Taxonomy" id="706191"/>
    <lineage>
        <taxon>Bacteria</taxon>
        <taxon>Pseudomonadati</taxon>
        <taxon>Pseudomonadota</taxon>
        <taxon>Gammaproteobacteria</taxon>
        <taxon>Enterobacterales</taxon>
        <taxon>Erwiniaceae</taxon>
        <taxon>Pantoea</taxon>
    </lineage>
</organism>
<dbReference type="Proteomes" id="UP000001702">
    <property type="component" value="Chromosome"/>
</dbReference>
<evidence type="ECO:0000313" key="1">
    <source>
        <dbReference type="EMBL" id="ADD76345.1"/>
    </source>
</evidence>
<evidence type="ECO:0000313" key="2">
    <source>
        <dbReference type="Proteomes" id="UP000001702"/>
    </source>
</evidence>
<dbReference type="KEGG" id="pam:PANA_1178"/>
<proteinExistence type="predicted"/>
<dbReference type="AlphaFoldDB" id="D4GML0"/>
<dbReference type="HOGENOM" id="CLU_719328_0_0_6"/>
<reference evidence="1 2" key="1">
    <citation type="journal article" date="2010" name="J. Bacteriol.">
        <title>Genome sequence of Pantoea ananatis LMG20103, the causative agent of Eucalyptus blight and dieback.</title>
        <authorList>
            <person name="De Maayer P."/>
            <person name="Chan W.Y."/>
            <person name="Venter S.N."/>
            <person name="Toth I.K."/>
            <person name="Birch P.R."/>
            <person name="Joubert F."/>
            <person name="Coutinho T.A."/>
        </authorList>
    </citation>
    <scope>NUCLEOTIDE SEQUENCE [LARGE SCALE GENOMIC DNA]</scope>
    <source>
        <strain evidence="1 2">LMG 20103</strain>
    </source>
</reference>
<dbReference type="EMBL" id="CP001875">
    <property type="protein sequence ID" value="ADD76345.1"/>
    <property type="molecule type" value="Genomic_DNA"/>
</dbReference>
<accession>D4GML0</accession>
<gene>
    <name evidence="1" type="ordered locus">PANA_1178</name>
</gene>
<dbReference type="eggNOG" id="ENOG5033RJ4">
    <property type="taxonomic scope" value="Bacteria"/>
</dbReference>